<keyword evidence="8" id="KW-0378">Hydrolase</keyword>
<dbReference type="GO" id="GO:0004519">
    <property type="term" value="F:endonuclease activity"/>
    <property type="evidence" value="ECO:0007669"/>
    <property type="project" value="UniProtKB-KW"/>
</dbReference>
<dbReference type="GO" id="GO:0000166">
    <property type="term" value="F:nucleotide binding"/>
    <property type="evidence" value="ECO:0007669"/>
    <property type="project" value="UniProtKB-KW"/>
</dbReference>
<evidence type="ECO:0000256" key="9">
    <source>
        <dbReference type="ARBA" id="ARBA00023124"/>
    </source>
</evidence>
<keyword evidence="6" id="KW-0547">Nucleotide-binding</keyword>
<keyword evidence="1" id="KW-0808">Transferase</keyword>
<evidence type="ECO:0000256" key="7">
    <source>
        <dbReference type="ARBA" id="ARBA00022759"/>
    </source>
</evidence>
<evidence type="ECO:0000256" key="8">
    <source>
        <dbReference type="ARBA" id="ARBA00022801"/>
    </source>
</evidence>
<evidence type="ECO:0000256" key="3">
    <source>
        <dbReference type="ARBA" id="ARBA00022705"/>
    </source>
</evidence>
<feature type="domain" description="CRESS-DNA virus Rep endonuclease" evidence="11">
    <location>
        <begin position="12"/>
        <end position="119"/>
    </location>
</feature>
<dbReference type="GO" id="GO:0016779">
    <property type="term" value="F:nucleotidyltransferase activity"/>
    <property type="evidence" value="ECO:0007669"/>
    <property type="project" value="UniProtKB-KW"/>
</dbReference>
<dbReference type="GO" id="GO:0003677">
    <property type="term" value="F:DNA binding"/>
    <property type="evidence" value="ECO:0007669"/>
    <property type="project" value="UniProtKB-KW"/>
</dbReference>
<evidence type="ECO:0000256" key="1">
    <source>
        <dbReference type="ARBA" id="ARBA00022679"/>
    </source>
</evidence>
<keyword evidence="2" id="KW-0548">Nucleotidyltransferase</keyword>
<dbReference type="GO" id="GO:0006260">
    <property type="term" value="P:DNA replication"/>
    <property type="evidence" value="ECO:0007669"/>
    <property type="project" value="UniProtKB-KW"/>
</dbReference>
<evidence type="ECO:0000256" key="5">
    <source>
        <dbReference type="ARBA" id="ARBA00022723"/>
    </source>
</evidence>
<accession>Q9M7P9</accession>
<evidence type="ECO:0000256" key="2">
    <source>
        <dbReference type="ARBA" id="ARBA00022695"/>
    </source>
</evidence>
<organism evidence="12">
    <name type="scientific">Pyropia pulchra</name>
    <dbReference type="NCBI Taxonomy" id="60925"/>
    <lineage>
        <taxon>Eukaryota</taxon>
        <taxon>Rhodophyta</taxon>
        <taxon>Bangiophyceae</taxon>
        <taxon>Bangiales</taxon>
        <taxon>Bangiaceae</taxon>
        <taxon>Pyropia</taxon>
    </lineage>
</organism>
<dbReference type="PRINTS" id="PR00228">
    <property type="entry name" value="GEMCOATCLVL1"/>
</dbReference>
<evidence type="ECO:0000256" key="6">
    <source>
        <dbReference type="ARBA" id="ARBA00022741"/>
    </source>
</evidence>
<dbReference type="GO" id="GO:0016787">
    <property type="term" value="F:hydrolase activity"/>
    <property type="evidence" value="ECO:0007669"/>
    <property type="project" value="UniProtKB-KW"/>
</dbReference>
<keyword evidence="10" id="KW-0238">DNA-binding</keyword>
<dbReference type="InterPro" id="IPR027417">
    <property type="entry name" value="P-loop_NTPase"/>
</dbReference>
<evidence type="ECO:0000256" key="10">
    <source>
        <dbReference type="ARBA" id="ARBA00023125"/>
    </source>
</evidence>
<dbReference type="AlphaFoldDB" id="Q9M7P9"/>
<dbReference type="SUPFAM" id="SSF52540">
    <property type="entry name" value="P-loop containing nucleoside triphosphate hydrolases"/>
    <property type="match status" value="1"/>
</dbReference>
<keyword evidence="3" id="KW-0235">DNA replication</keyword>
<protein>
    <submittedName>
        <fullName evidence="12">Replicase</fullName>
    </submittedName>
</protein>
<sequence>MVKTKKGNGSFRLNAKIMFLTYPCQSGLTKEVILQELKKKIFDIHSVVMSKERGESGDGYDHFHVLLETKTKKNYKDPRCFDILGVHGKYESTRNKKRAMKYICKEGNVLCEGIELGSALLSTFKKPFDRFMFRCRYLGENPSELISRSRNSSSYVQDDFEIYNDYLISPKKYKQYILESVKVSSSPPKRLWIHKLKMDELMIWAKTIVSNDHISKSLYIHGAPGVGKTNMARLMFDDKMFIVKHVDKLKEADVESSVAIGFDDVNLNTDKYTREDCINIVDPEIGSQINVKNSMISLEPYVPKVFISNFLPERVYKGYDEAVERRLKVICLESAEGLVQAIYKREKDVPLESKSDYVEMHESTFKYLVDWVQGKRGL</sequence>
<dbReference type="Gene3D" id="3.40.1310.20">
    <property type="match status" value="1"/>
</dbReference>
<keyword evidence="4" id="KW-0540">Nuclease</keyword>
<evidence type="ECO:0000259" key="11">
    <source>
        <dbReference type="PROSITE" id="PS52020"/>
    </source>
</evidence>
<evidence type="ECO:0000313" key="12">
    <source>
        <dbReference type="EMBL" id="AAF36423.1"/>
    </source>
</evidence>
<dbReference type="InterPro" id="IPR001301">
    <property type="entry name" value="Gemini_AL1_CLV"/>
</dbReference>
<dbReference type="EMBL" id="AF106327">
    <property type="protein sequence ID" value="AAF36423.1"/>
    <property type="molecule type" value="Genomic_DNA"/>
</dbReference>
<proteinExistence type="predicted"/>
<dbReference type="InterPro" id="IPR049912">
    <property type="entry name" value="CRESS_DNA_REP"/>
</dbReference>
<dbReference type="Gene3D" id="3.40.50.300">
    <property type="entry name" value="P-loop containing nucleotide triphosphate hydrolases"/>
    <property type="match status" value="1"/>
</dbReference>
<dbReference type="PROSITE" id="PS52020">
    <property type="entry name" value="CRESS_DNA_REP"/>
    <property type="match status" value="1"/>
</dbReference>
<name>Q9M7P9_9RHOD</name>
<evidence type="ECO:0000256" key="4">
    <source>
        <dbReference type="ARBA" id="ARBA00022722"/>
    </source>
</evidence>
<keyword evidence="7" id="KW-0255">Endonuclease</keyword>
<keyword evidence="9" id="KW-0190">Covalent protein-DNA linkage</keyword>
<keyword evidence="5" id="KW-0479">Metal-binding</keyword>
<dbReference type="GO" id="GO:0046872">
    <property type="term" value="F:metal ion binding"/>
    <property type="evidence" value="ECO:0007669"/>
    <property type="project" value="UniProtKB-KW"/>
</dbReference>
<dbReference type="GO" id="GO:0005198">
    <property type="term" value="F:structural molecule activity"/>
    <property type="evidence" value="ECO:0007669"/>
    <property type="project" value="InterPro"/>
</dbReference>
<dbReference type="SUPFAM" id="SSF55464">
    <property type="entry name" value="Origin of replication-binding domain, RBD-like"/>
    <property type="match status" value="1"/>
</dbReference>
<dbReference type="Pfam" id="PF00799">
    <property type="entry name" value="Gemini_AL1"/>
    <property type="match status" value="1"/>
</dbReference>
<reference evidence="12" key="1">
    <citation type="submission" date="1998-11" db="EMBL/GenBank/DDBJ databases">
        <title>Sequence signatures of flowering plant geminiviruses are found in dsDNA plasmids of the evolutionarily ancient red alga Porphyra.</title>
        <authorList>
            <person name="Moon D.A."/>
            <person name="Goff L.G."/>
        </authorList>
    </citation>
    <scope>NUCLEOTIDE SEQUENCE</scope>
</reference>